<dbReference type="InterPro" id="IPR013785">
    <property type="entry name" value="Aldolase_TIM"/>
</dbReference>
<protein>
    <recommendedName>
        <fullName evidence="3">Triosephosphate isomerase</fullName>
        <ecNumber evidence="3">5.3.1.1</ecNumber>
    </recommendedName>
</protein>
<evidence type="ECO:0000313" key="4">
    <source>
        <dbReference type="EMBL" id="OGY34360.1"/>
    </source>
</evidence>
<gene>
    <name evidence="4" type="ORF">A3D99_02505</name>
</gene>
<name>A0A1G1X461_9BACT</name>
<dbReference type="GO" id="GO:0005829">
    <property type="term" value="C:cytosol"/>
    <property type="evidence" value="ECO:0007669"/>
    <property type="project" value="TreeGrafter"/>
</dbReference>
<dbReference type="GO" id="GO:0006096">
    <property type="term" value="P:glycolytic process"/>
    <property type="evidence" value="ECO:0007669"/>
    <property type="project" value="UniProtKB-UniRule"/>
</dbReference>
<comment type="pathway">
    <text evidence="3">Carbohydrate degradation; glycolysis; D-glyceraldehyde 3-phosphate from glycerone phosphate: step 1/1.</text>
</comment>
<dbReference type="EMBL" id="MHHR01000014">
    <property type="protein sequence ID" value="OGY34360.1"/>
    <property type="molecule type" value="Genomic_DNA"/>
</dbReference>
<dbReference type="InterPro" id="IPR035990">
    <property type="entry name" value="TIM_sf"/>
</dbReference>
<dbReference type="InterPro" id="IPR020861">
    <property type="entry name" value="Triosephosphate_isomerase_AS"/>
</dbReference>
<comment type="similarity">
    <text evidence="1 3">Belongs to the triosephosphate isomerase family.</text>
</comment>
<dbReference type="CDD" id="cd00311">
    <property type="entry name" value="TIM"/>
    <property type="match status" value="1"/>
</dbReference>
<dbReference type="GO" id="GO:0046166">
    <property type="term" value="P:glyceraldehyde-3-phosphate biosynthetic process"/>
    <property type="evidence" value="ECO:0007669"/>
    <property type="project" value="TreeGrafter"/>
</dbReference>
<sequence>MDKVPLVVGNWKMELSHKSAVEVFSAMKKMMTIKEYPVEIVVCPSYPSLAVIAAESKASGIAIGAQNIYHEERGAHTGKVSVVQIREFVTWCIIGHSEVRAAEGDSDLLITQKAKLLLQHGITPIVCIGESEADHAAGNTISIISLQIDVLLSSLDRVSLLKTPIAYEPLWAIGTGVLPDSNEVCEVVLLIRKKIAEKFDTELAERVRILYGGSVTAENVQQYISGPCADGVLVGGASVHPRDFLAIAEQVGHAYAR</sequence>
<dbReference type="PANTHER" id="PTHR21139:SF42">
    <property type="entry name" value="TRIOSEPHOSPHATE ISOMERASE"/>
    <property type="match status" value="1"/>
</dbReference>
<dbReference type="UniPathway" id="UPA00109">
    <property type="reaction ID" value="UER00189"/>
</dbReference>
<dbReference type="AlphaFoldDB" id="A0A1G1X461"/>
<dbReference type="GO" id="GO:0004807">
    <property type="term" value="F:triose-phosphate isomerase activity"/>
    <property type="evidence" value="ECO:0007669"/>
    <property type="project" value="UniProtKB-UniRule"/>
</dbReference>
<evidence type="ECO:0000313" key="5">
    <source>
        <dbReference type="Proteomes" id="UP000177528"/>
    </source>
</evidence>
<dbReference type="PANTHER" id="PTHR21139">
    <property type="entry name" value="TRIOSEPHOSPHATE ISOMERASE"/>
    <property type="match status" value="1"/>
</dbReference>
<dbReference type="InterPro" id="IPR000652">
    <property type="entry name" value="Triosephosphate_isomerase"/>
</dbReference>
<dbReference type="NCBIfam" id="TIGR00419">
    <property type="entry name" value="tim"/>
    <property type="match status" value="1"/>
</dbReference>
<proteinExistence type="inferred from homology"/>
<comment type="caution">
    <text evidence="4">The sequence shown here is derived from an EMBL/GenBank/DDBJ whole genome shotgun (WGS) entry which is preliminary data.</text>
</comment>
<organism evidence="4 5">
    <name type="scientific">Candidatus Andersenbacteria bacterium RIFCSPHIGHO2_12_FULL_45_11</name>
    <dbReference type="NCBI Taxonomy" id="1797281"/>
    <lineage>
        <taxon>Bacteria</taxon>
        <taxon>Candidatus Anderseniibacteriota</taxon>
    </lineage>
</organism>
<comment type="subcellular location">
    <subcellularLocation>
        <location evidence="3">Cytoplasm</location>
    </subcellularLocation>
</comment>
<dbReference type="EC" id="5.3.1.1" evidence="3"/>
<dbReference type="Gene3D" id="3.20.20.70">
    <property type="entry name" value="Aldolase class I"/>
    <property type="match status" value="1"/>
</dbReference>
<accession>A0A1G1X461</accession>
<keyword evidence="2 3" id="KW-0413">Isomerase</keyword>
<comment type="catalytic activity">
    <reaction evidence="3">
        <text>D-glyceraldehyde 3-phosphate = dihydroxyacetone phosphate</text>
        <dbReference type="Rhea" id="RHEA:18585"/>
        <dbReference type="ChEBI" id="CHEBI:57642"/>
        <dbReference type="ChEBI" id="CHEBI:59776"/>
        <dbReference type="EC" id="5.3.1.1"/>
    </reaction>
</comment>
<dbReference type="GO" id="GO:0006094">
    <property type="term" value="P:gluconeogenesis"/>
    <property type="evidence" value="ECO:0007669"/>
    <property type="project" value="UniProtKB-UniPathway"/>
</dbReference>
<dbReference type="Proteomes" id="UP000177528">
    <property type="component" value="Unassembled WGS sequence"/>
</dbReference>
<dbReference type="SUPFAM" id="SSF51351">
    <property type="entry name" value="Triosephosphate isomerase (TIM)"/>
    <property type="match status" value="1"/>
</dbReference>
<dbReference type="PROSITE" id="PS51440">
    <property type="entry name" value="TIM_2"/>
    <property type="match status" value="1"/>
</dbReference>
<reference evidence="4 5" key="1">
    <citation type="journal article" date="2016" name="Nat. Commun.">
        <title>Thousands of microbial genomes shed light on interconnected biogeochemical processes in an aquifer system.</title>
        <authorList>
            <person name="Anantharaman K."/>
            <person name="Brown C.T."/>
            <person name="Hug L.A."/>
            <person name="Sharon I."/>
            <person name="Castelle C.J."/>
            <person name="Probst A.J."/>
            <person name="Thomas B.C."/>
            <person name="Singh A."/>
            <person name="Wilkins M.J."/>
            <person name="Karaoz U."/>
            <person name="Brodie E.L."/>
            <person name="Williams K.H."/>
            <person name="Hubbard S.S."/>
            <person name="Banfield J.F."/>
        </authorList>
    </citation>
    <scope>NUCLEOTIDE SEQUENCE [LARGE SCALE GENOMIC DNA]</scope>
</reference>
<evidence type="ECO:0000256" key="3">
    <source>
        <dbReference type="RuleBase" id="RU363013"/>
    </source>
</evidence>
<dbReference type="PROSITE" id="PS00171">
    <property type="entry name" value="TIM_1"/>
    <property type="match status" value="1"/>
</dbReference>
<comment type="subunit">
    <text evidence="3">Homodimer.</text>
</comment>
<dbReference type="GO" id="GO:0019563">
    <property type="term" value="P:glycerol catabolic process"/>
    <property type="evidence" value="ECO:0007669"/>
    <property type="project" value="TreeGrafter"/>
</dbReference>
<dbReference type="Pfam" id="PF00121">
    <property type="entry name" value="TIM"/>
    <property type="match status" value="1"/>
</dbReference>
<keyword evidence="3" id="KW-0963">Cytoplasm</keyword>
<evidence type="ECO:0000256" key="2">
    <source>
        <dbReference type="ARBA" id="ARBA00023235"/>
    </source>
</evidence>
<keyword evidence="3" id="KW-0324">Glycolysis</keyword>
<keyword evidence="3" id="KW-0312">Gluconeogenesis</keyword>
<comment type="pathway">
    <text evidence="3">Carbohydrate biosynthesis; gluconeogenesis.</text>
</comment>
<dbReference type="UniPathway" id="UPA00138"/>
<evidence type="ECO:0000256" key="1">
    <source>
        <dbReference type="ARBA" id="ARBA00007422"/>
    </source>
</evidence>